<dbReference type="Gene3D" id="2.60.120.10">
    <property type="entry name" value="Jelly Rolls"/>
    <property type="match status" value="1"/>
</dbReference>
<dbReference type="AlphaFoldDB" id="B1ZW39"/>
<name>B1ZW39_OPITP</name>
<dbReference type="OrthoDB" id="9795513at2"/>
<dbReference type="eggNOG" id="COG0110">
    <property type="taxonomic scope" value="Bacteria"/>
</dbReference>
<gene>
    <name evidence="2" type="ordered locus">Oter_2772</name>
</gene>
<proteinExistence type="predicted"/>
<dbReference type="EMBL" id="CP001032">
    <property type="protein sequence ID" value="ACB76053.1"/>
    <property type="molecule type" value="Genomic_DNA"/>
</dbReference>
<dbReference type="KEGG" id="ote:Oter_2772"/>
<dbReference type="Pfam" id="PF05523">
    <property type="entry name" value="FdtA"/>
    <property type="match status" value="1"/>
</dbReference>
<dbReference type="Proteomes" id="UP000007013">
    <property type="component" value="Chromosome"/>
</dbReference>
<dbReference type="RefSeq" id="WP_012375588.1">
    <property type="nucleotide sequence ID" value="NC_010571.1"/>
</dbReference>
<feature type="domain" description="Sugar 3,4-ketoisomerase QdtA cupin" evidence="1">
    <location>
        <begin position="14"/>
        <end position="140"/>
    </location>
</feature>
<evidence type="ECO:0000313" key="2">
    <source>
        <dbReference type="EMBL" id="ACB76053.1"/>
    </source>
</evidence>
<dbReference type="HOGENOM" id="CLU_127501_0_0_0"/>
<dbReference type="InterPro" id="IPR011051">
    <property type="entry name" value="RmlC_Cupin_sf"/>
</dbReference>
<reference evidence="2 3" key="1">
    <citation type="journal article" date="2011" name="J. Bacteriol.">
        <title>Genome sequence of the verrucomicrobium Opitutus terrae PB90-1, an abundant inhabitant of rice paddy soil ecosystems.</title>
        <authorList>
            <person name="van Passel M.W."/>
            <person name="Kant R."/>
            <person name="Palva A."/>
            <person name="Copeland A."/>
            <person name="Lucas S."/>
            <person name="Lapidus A."/>
            <person name="Glavina del Rio T."/>
            <person name="Pitluck S."/>
            <person name="Goltsman E."/>
            <person name="Clum A."/>
            <person name="Sun H."/>
            <person name="Schmutz J."/>
            <person name="Larimer F.W."/>
            <person name="Land M.L."/>
            <person name="Hauser L."/>
            <person name="Kyrpides N."/>
            <person name="Mikhailova N."/>
            <person name="Richardson P.P."/>
            <person name="Janssen P.H."/>
            <person name="de Vos W.M."/>
            <person name="Smidt H."/>
        </authorList>
    </citation>
    <scope>NUCLEOTIDE SEQUENCE [LARGE SCALE GENOMIC DNA]</scope>
    <source>
        <strain evidence="3">DSM 11246 / JCM 15787 / PB90-1</strain>
    </source>
</reference>
<evidence type="ECO:0000259" key="1">
    <source>
        <dbReference type="Pfam" id="PF05523"/>
    </source>
</evidence>
<organism evidence="2 3">
    <name type="scientific">Opitutus terrae (strain DSM 11246 / JCM 15787 / PB90-1)</name>
    <dbReference type="NCBI Taxonomy" id="452637"/>
    <lineage>
        <taxon>Bacteria</taxon>
        <taxon>Pseudomonadati</taxon>
        <taxon>Verrucomicrobiota</taxon>
        <taxon>Opitutia</taxon>
        <taxon>Opitutales</taxon>
        <taxon>Opitutaceae</taxon>
        <taxon>Opitutus</taxon>
    </lineage>
</organism>
<dbReference type="InterPro" id="IPR008894">
    <property type="entry name" value="QdtA_cupin_dom"/>
</dbReference>
<evidence type="ECO:0000313" key="3">
    <source>
        <dbReference type="Proteomes" id="UP000007013"/>
    </source>
</evidence>
<protein>
    <submittedName>
        <fullName evidence="2">WxcM domain protein</fullName>
    </submittedName>
</protein>
<sequence length="156" mass="17990">MNPRLKLRVRHSGLVDLSFFHDPPDGNLFIAEAKWHVPFPIRRVYFINNLANRAAVRGKHAHRKLQQAIFCINGAFTLHLDDGRTRQRLLLNDPSRGVLLGPMLWHTMSGFSYDCVILVLASARFSERDYIRDYGEFQRLSRSAKSGTRSTRRAAR</sequence>
<dbReference type="SUPFAM" id="SSF51182">
    <property type="entry name" value="RmlC-like cupins"/>
    <property type="match status" value="1"/>
</dbReference>
<dbReference type="InterPro" id="IPR014710">
    <property type="entry name" value="RmlC-like_jellyroll"/>
</dbReference>
<dbReference type="CDD" id="cd20292">
    <property type="entry name" value="cupin_QdtA-like"/>
    <property type="match status" value="1"/>
</dbReference>
<keyword evidence="3" id="KW-1185">Reference proteome</keyword>
<accession>B1ZW39</accession>
<dbReference type="STRING" id="452637.Oter_2772"/>